<keyword evidence="8" id="KW-1185">Reference proteome</keyword>
<name>A0A094XFQ7_ALKAL</name>
<keyword evidence="3" id="KW-0472">Membrane</keyword>
<dbReference type="RefSeq" id="WP_003320891.1">
    <property type="nucleotide sequence ID" value="NZ_ALPT02000025.1"/>
</dbReference>
<dbReference type="STRING" id="1218173.BALCAV_0209310"/>
<proteinExistence type="predicted"/>
<dbReference type="Proteomes" id="UP000002754">
    <property type="component" value="Unassembled WGS sequence"/>
</dbReference>
<evidence type="ECO:0000256" key="2">
    <source>
        <dbReference type="ARBA" id="ARBA00022729"/>
    </source>
</evidence>
<keyword evidence="2" id="KW-0732">Signal</keyword>
<evidence type="ECO:0000256" key="5">
    <source>
        <dbReference type="ARBA" id="ARBA00023288"/>
    </source>
</evidence>
<dbReference type="SUPFAM" id="SSF53850">
    <property type="entry name" value="Periplasmic binding protein-like II"/>
    <property type="match status" value="1"/>
</dbReference>
<reference evidence="6 8" key="1">
    <citation type="journal article" date="2014" name="Genome Announc.">
        <title>Draft Genome Sequence of Bacillus alcalophilus AV1934, a Classic Alkaliphile Isolated from Human Feces in 1934.</title>
        <authorList>
            <person name="Attie O."/>
            <person name="Jayaprakash A."/>
            <person name="Shah H."/>
            <person name="Paulsen I.T."/>
            <person name="Morino M."/>
            <person name="Takahashi Y."/>
            <person name="Narumi I."/>
            <person name="Sachidanandam R."/>
            <person name="Satoh K."/>
            <person name="Ito M."/>
            <person name="Krulwich T.A."/>
        </authorList>
    </citation>
    <scope>NUCLEOTIDE SEQUENCE [LARGE SCALE GENOMIC DNA]</scope>
    <source>
        <strain evidence="6 8">AV1934</strain>
    </source>
</reference>
<evidence type="ECO:0000313" key="7">
    <source>
        <dbReference type="EMBL" id="THG90698.1"/>
    </source>
</evidence>
<keyword evidence="4" id="KW-0564">Palmitate</keyword>
<accession>A0A094XFQ7</accession>
<evidence type="ECO:0000313" key="6">
    <source>
        <dbReference type="EMBL" id="KGA97635.1"/>
    </source>
</evidence>
<dbReference type="PANTHER" id="PTHR43649">
    <property type="entry name" value="ARABINOSE-BINDING PROTEIN-RELATED"/>
    <property type="match status" value="1"/>
</dbReference>
<dbReference type="InterPro" id="IPR006059">
    <property type="entry name" value="SBP"/>
</dbReference>
<dbReference type="EMBL" id="ALPT02000025">
    <property type="protein sequence ID" value="KGA97635.1"/>
    <property type="molecule type" value="Genomic_DNA"/>
</dbReference>
<dbReference type="InterPro" id="IPR050490">
    <property type="entry name" value="Bact_solute-bd_prot1"/>
</dbReference>
<keyword evidence="5" id="KW-0449">Lipoprotein</keyword>
<reference evidence="7 9" key="2">
    <citation type="submission" date="2014-01" db="EMBL/GenBank/DDBJ databases">
        <title>Draft genome sequencing of Bacillus alcalophilus CGMCC 1.3604.</title>
        <authorList>
            <person name="Yang J."/>
            <person name="Diao L."/>
            <person name="Yang S."/>
        </authorList>
    </citation>
    <scope>NUCLEOTIDE SEQUENCE [LARGE SCALE GENOMIC DNA]</scope>
    <source>
        <strain evidence="7 9">CGMCC 1.3604</strain>
    </source>
</reference>
<dbReference type="Pfam" id="PF01547">
    <property type="entry name" value="SBP_bac_1"/>
    <property type="match status" value="1"/>
</dbReference>
<dbReference type="EMBL" id="JALP01000124">
    <property type="protein sequence ID" value="THG90698.1"/>
    <property type="molecule type" value="Genomic_DNA"/>
</dbReference>
<dbReference type="PROSITE" id="PS51257">
    <property type="entry name" value="PROKAR_LIPOPROTEIN"/>
    <property type="match status" value="1"/>
</dbReference>
<dbReference type="eggNOG" id="COG1653">
    <property type="taxonomic scope" value="Bacteria"/>
</dbReference>
<protein>
    <submittedName>
        <fullName evidence="6">ABC transporter substrate-binding protein</fullName>
    </submittedName>
</protein>
<dbReference type="PANTHER" id="PTHR43649:SF33">
    <property type="entry name" value="POLYGALACTURONAN_RHAMNOGALACTURONAN-BINDING PROTEIN YTCQ"/>
    <property type="match status" value="1"/>
</dbReference>
<keyword evidence="1" id="KW-1003">Cell membrane</keyword>
<dbReference type="Proteomes" id="UP000297014">
    <property type="component" value="Unassembled WGS sequence"/>
</dbReference>
<organism evidence="6 8">
    <name type="scientific">Alkalihalobacillus alcalophilus ATCC 27647 = CGMCC 1.3604</name>
    <dbReference type="NCBI Taxonomy" id="1218173"/>
    <lineage>
        <taxon>Bacteria</taxon>
        <taxon>Bacillati</taxon>
        <taxon>Bacillota</taxon>
        <taxon>Bacilli</taxon>
        <taxon>Bacillales</taxon>
        <taxon>Bacillaceae</taxon>
        <taxon>Alkalihalobacillus</taxon>
    </lineage>
</organism>
<gene>
    <name evidence="7" type="ORF">AJ85_09265</name>
    <name evidence="6" type="ORF">BALCAV_0209310</name>
</gene>
<comment type="caution">
    <text evidence="6">The sequence shown here is derived from an EMBL/GenBank/DDBJ whole genome shotgun (WGS) entry which is preliminary data.</text>
</comment>
<evidence type="ECO:0000256" key="1">
    <source>
        <dbReference type="ARBA" id="ARBA00022475"/>
    </source>
</evidence>
<dbReference type="CDD" id="cd13580">
    <property type="entry name" value="PBP2_AlgQ_like_1"/>
    <property type="match status" value="1"/>
</dbReference>
<evidence type="ECO:0000256" key="4">
    <source>
        <dbReference type="ARBA" id="ARBA00023139"/>
    </source>
</evidence>
<dbReference type="AlphaFoldDB" id="A0A094XFQ7"/>
<dbReference type="OrthoDB" id="9787283at2"/>
<dbReference type="Gene3D" id="3.40.190.10">
    <property type="entry name" value="Periplasmic binding protein-like II"/>
    <property type="match status" value="2"/>
</dbReference>
<evidence type="ECO:0000313" key="8">
    <source>
        <dbReference type="Proteomes" id="UP000002754"/>
    </source>
</evidence>
<evidence type="ECO:0000256" key="3">
    <source>
        <dbReference type="ARBA" id="ARBA00023136"/>
    </source>
</evidence>
<sequence>MILFKRKPIFVSFWICSFLLLLLIACSKNENAVIGEKNEDSQINYKTTSGKSSEDPYEISMLLNLHNFEVPNTKIKRLIEGATNTKLNIQFVRETNYNDRVHTAFATGNLPMVVPMSFQMFNQYKDAIRDEQFWEIGPYLEEFENLSKLKPEILSNTKVDGKIYSLYQGRPLSRQGIIYRKDWARNLGLSAPETTEEFFELARAFTEDDPNRTGVQDTIGLTERSDLVFGAFKTISSWFGVPNEFGIKDDEILPEFMFPEYMETLEYMRELYQNGYMNQDFPVASKMEQQSLLVNGEAGIYVGSMADVINLYNQAILINPDAEFDVHSKVRRADGEFGIWAIPGYSNLLLFPKSSVKTEADLKKILSFYDQLLTPEISNLLLWGVEGEHYEVIDGMANIINSALHDQEVRPYLALEIGESETHKGYERYFSYDVQVKAIDLIQQNEKHLIHNPTISLDSDTFVIKGSQLKQMMEDATIQFILGQIDEDGFQKAVENWYTSGGNRIIEEFTQAYQCDC</sequence>
<evidence type="ECO:0000313" key="9">
    <source>
        <dbReference type="Proteomes" id="UP000297014"/>
    </source>
</evidence>